<evidence type="ECO:0000313" key="1">
    <source>
        <dbReference type="EMBL" id="RRT39506.1"/>
    </source>
</evidence>
<gene>
    <name evidence="1" type="ORF">B296_00056135</name>
</gene>
<comment type="caution">
    <text evidence="1">The sequence shown here is derived from an EMBL/GenBank/DDBJ whole genome shotgun (WGS) entry which is preliminary data.</text>
</comment>
<dbReference type="AlphaFoldDB" id="A0A426XJ45"/>
<organism evidence="1 2">
    <name type="scientific">Ensete ventricosum</name>
    <name type="common">Abyssinian banana</name>
    <name type="synonym">Musa ensete</name>
    <dbReference type="NCBI Taxonomy" id="4639"/>
    <lineage>
        <taxon>Eukaryota</taxon>
        <taxon>Viridiplantae</taxon>
        <taxon>Streptophyta</taxon>
        <taxon>Embryophyta</taxon>
        <taxon>Tracheophyta</taxon>
        <taxon>Spermatophyta</taxon>
        <taxon>Magnoliopsida</taxon>
        <taxon>Liliopsida</taxon>
        <taxon>Zingiberales</taxon>
        <taxon>Musaceae</taxon>
        <taxon>Ensete</taxon>
    </lineage>
</organism>
<sequence>MGIGYNSYVLRLEGCPKDDVICGNKIGRVSVGCEKKNDKRYSRPLALMNRYLWEIRPQGCLLVPTISSTSKPFALYTKLKLVGARALKTSGSLLGVKSRDMEVLKVHPFSTIRENDFYTYGLGSTYMII</sequence>
<evidence type="ECO:0000313" key="2">
    <source>
        <dbReference type="Proteomes" id="UP000287651"/>
    </source>
</evidence>
<reference evidence="1 2" key="1">
    <citation type="journal article" date="2014" name="Agronomy (Basel)">
        <title>A Draft Genome Sequence for Ensete ventricosum, the Drought-Tolerant Tree Against Hunger.</title>
        <authorList>
            <person name="Harrison J."/>
            <person name="Moore K.A."/>
            <person name="Paszkiewicz K."/>
            <person name="Jones T."/>
            <person name="Grant M."/>
            <person name="Ambacheew D."/>
            <person name="Muzemil S."/>
            <person name="Studholme D.J."/>
        </authorList>
    </citation>
    <scope>NUCLEOTIDE SEQUENCE [LARGE SCALE GENOMIC DNA]</scope>
</reference>
<protein>
    <submittedName>
        <fullName evidence="1">Uncharacterized protein</fullName>
    </submittedName>
</protein>
<proteinExistence type="predicted"/>
<accession>A0A426XJ45</accession>
<name>A0A426XJ45_ENSVE</name>
<dbReference type="Proteomes" id="UP000287651">
    <property type="component" value="Unassembled WGS sequence"/>
</dbReference>
<dbReference type="EMBL" id="AMZH03020118">
    <property type="protein sequence ID" value="RRT39506.1"/>
    <property type="molecule type" value="Genomic_DNA"/>
</dbReference>